<sequence>MAWSFGIMANVPSVYVLASKPVPSRVNDGAERILWKIARGWSDSSVPQIPSPPSLLTSIHRGLTFGPVFAVVLVVLLRAGVPRQKRMAFIALVFAMSLAVMLLLNNILRDETWSVLDMLALSISFCGVTAYIVTSEPRGRIVRGEDPGLEGGDSQHLQPNVGVNQGPNSPHIPQAELQAHGDPEVVQSSIPRDAAAINFPTYRFPPRSPLLIFVCKWWSCLRSWYQSPQPVGGPFKSRNQNRILPITLTTGENPHSRCFAISLAKFGELVTKSVPWYRPFYLNLALQRPITSPWQTSSALNSEPSSVR</sequence>
<keyword evidence="2" id="KW-0812">Transmembrane</keyword>
<feature type="region of interest" description="Disordered" evidence="1">
    <location>
        <begin position="142"/>
        <end position="171"/>
    </location>
</feature>
<accession>A0ABR4FA89</accession>
<reference evidence="3 4" key="1">
    <citation type="submission" date="2024-03" db="EMBL/GenBank/DDBJ databases">
        <title>A high-quality draft genome sequence of Diaporthe vaccinii, a causative agent of upright dieback and viscid rot disease in cranberry plants.</title>
        <authorList>
            <person name="Sarrasin M."/>
            <person name="Lang B.F."/>
            <person name="Burger G."/>
        </authorList>
    </citation>
    <scope>NUCLEOTIDE SEQUENCE [LARGE SCALE GENOMIC DNA]</scope>
    <source>
        <strain evidence="3 4">IS7</strain>
    </source>
</reference>
<keyword evidence="2" id="KW-0472">Membrane</keyword>
<evidence type="ECO:0000313" key="4">
    <source>
        <dbReference type="Proteomes" id="UP001600888"/>
    </source>
</evidence>
<name>A0ABR4FA89_9PEZI</name>
<evidence type="ECO:0000256" key="2">
    <source>
        <dbReference type="SAM" id="Phobius"/>
    </source>
</evidence>
<gene>
    <name evidence="3" type="ORF">FJTKL_11859</name>
</gene>
<evidence type="ECO:0000256" key="1">
    <source>
        <dbReference type="SAM" id="MobiDB-lite"/>
    </source>
</evidence>
<feature type="transmembrane region" description="Helical" evidence="2">
    <location>
        <begin position="114"/>
        <end position="133"/>
    </location>
</feature>
<organism evidence="3 4">
    <name type="scientific">Diaporthe vaccinii</name>
    <dbReference type="NCBI Taxonomy" id="105482"/>
    <lineage>
        <taxon>Eukaryota</taxon>
        <taxon>Fungi</taxon>
        <taxon>Dikarya</taxon>
        <taxon>Ascomycota</taxon>
        <taxon>Pezizomycotina</taxon>
        <taxon>Sordariomycetes</taxon>
        <taxon>Sordariomycetidae</taxon>
        <taxon>Diaporthales</taxon>
        <taxon>Diaporthaceae</taxon>
        <taxon>Diaporthe</taxon>
        <taxon>Diaporthe eres species complex</taxon>
    </lineage>
</organism>
<keyword evidence="4" id="KW-1185">Reference proteome</keyword>
<keyword evidence="2" id="KW-1133">Transmembrane helix</keyword>
<evidence type="ECO:0008006" key="5">
    <source>
        <dbReference type="Google" id="ProtNLM"/>
    </source>
</evidence>
<comment type="caution">
    <text evidence="3">The sequence shown here is derived from an EMBL/GenBank/DDBJ whole genome shotgun (WGS) entry which is preliminary data.</text>
</comment>
<protein>
    <recommendedName>
        <fullName evidence="5">Integral membrane protein</fullName>
    </recommendedName>
</protein>
<feature type="transmembrane region" description="Helical" evidence="2">
    <location>
        <begin position="89"/>
        <end position="108"/>
    </location>
</feature>
<feature type="transmembrane region" description="Helical" evidence="2">
    <location>
        <begin position="59"/>
        <end position="77"/>
    </location>
</feature>
<proteinExistence type="predicted"/>
<evidence type="ECO:0000313" key="3">
    <source>
        <dbReference type="EMBL" id="KAL2291622.1"/>
    </source>
</evidence>
<dbReference type="EMBL" id="JBAWTH010000005">
    <property type="protein sequence ID" value="KAL2291622.1"/>
    <property type="molecule type" value="Genomic_DNA"/>
</dbReference>
<feature type="compositionally biased region" description="Polar residues" evidence="1">
    <location>
        <begin position="155"/>
        <end position="168"/>
    </location>
</feature>
<dbReference type="Proteomes" id="UP001600888">
    <property type="component" value="Unassembled WGS sequence"/>
</dbReference>